<dbReference type="InterPro" id="IPR058336">
    <property type="entry name" value="VP3-like_halobact-type"/>
</dbReference>
<dbReference type="GeneID" id="56084536"/>
<accession>A0A7D5PG42</accession>
<protein>
    <submittedName>
        <fullName evidence="2">Uncharacterized protein</fullName>
    </submittedName>
</protein>
<keyword evidence="3" id="KW-1185">Reference proteome</keyword>
<dbReference type="Proteomes" id="UP000509346">
    <property type="component" value="Chromosome"/>
</dbReference>
<feature type="transmembrane region" description="Helical" evidence="1">
    <location>
        <begin position="21"/>
        <end position="42"/>
    </location>
</feature>
<feature type="transmembrane region" description="Helical" evidence="1">
    <location>
        <begin position="108"/>
        <end position="126"/>
    </location>
</feature>
<proteinExistence type="predicted"/>
<sequence length="127" mass="13857">MSRYRNRSAFQAYKQLDIGTALALMFFAVVGLVQTGLMLDIVDMLTRYKFLPLAGSFAAYALVFASSGTRNPQHYHPLEWAIVSITAVIMTAHATLAEVQTLVTNTSPWSSILIMGLMVICGAVLGK</sequence>
<name>A0A7D5PG42_9EURY</name>
<dbReference type="AlphaFoldDB" id="A0A7D5PG42"/>
<evidence type="ECO:0000313" key="2">
    <source>
        <dbReference type="EMBL" id="QLH83419.1"/>
    </source>
</evidence>
<dbReference type="RefSeq" id="WP_179918468.1">
    <property type="nucleotide sequence ID" value="NZ_CP058909.1"/>
</dbReference>
<feature type="transmembrane region" description="Helical" evidence="1">
    <location>
        <begin position="78"/>
        <end position="96"/>
    </location>
</feature>
<dbReference type="Pfam" id="PF26064">
    <property type="entry name" value="DUF8023"/>
    <property type="match status" value="1"/>
</dbReference>
<dbReference type="EMBL" id="CP058909">
    <property type="protein sequence ID" value="QLH83419.1"/>
    <property type="molecule type" value="Genomic_DNA"/>
</dbReference>
<feature type="transmembrane region" description="Helical" evidence="1">
    <location>
        <begin position="48"/>
        <end position="66"/>
    </location>
</feature>
<dbReference type="KEGG" id="hpel:HZS54_18065"/>
<keyword evidence="1" id="KW-0812">Transmembrane</keyword>
<evidence type="ECO:0000256" key="1">
    <source>
        <dbReference type="SAM" id="Phobius"/>
    </source>
</evidence>
<gene>
    <name evidence="2" type="ORF">HZS54_18065</name>
</gene>
<dbReference type="OrthoDB" id="227866at2157"/>
<reference evidence="2 3" key="1">
    <citation type="submission" date="2020-07" db="EMBL/GenBank/DDBJ databases">
        <title>Halosimplex litoreum sp. nov. and Halosimplex rubrum sp. nov., isolated from different salt environments.</title>
        <authorList>
            <person name="Cui H."/>
        </authorList>
    </citation>
    <scope>NUCLEOTIDE SEQUENCE [LARGE SCALE GENOMIC DNA]</scope>
    <source>
        <strain evidence="2 3">R2</strain>
    </source>
</reference>
<keyword evidence="1" id="KW-0472">Membrane</keyword>
<keyword evidence="1" id="KW-1133">Transmembrane helix</keyword>
<organism evidence="2 3">
    <name type="scientific">Halosimplex pelagicum</name>
    <dbReference type="NCBI Taxonomy" id="869886"/>
    <lineage>
        <taxon>Archaea</taxon>
        <taxon>Methanobacteriati</taxon>
        <taxon>Methanobacteriota</taxon>
        <taxon>Stenosarchaea group</taxon>
        <taxon>Halobacteria</taxon>
        <taxon>Halobacteriales</taxon>
        <taxon>Haloarculaceae</taxon>
        <taxon>Halosimplex</taxon>
    </lineage>
</organism>
<evidence type="ECO:0000313" key="3">
    <source>
        <dbReference type="Proteomes" id="UP000509346"/>
    </source>
</evidence>